<accession>A0AAV7HQF0</accession>
<organism evidence="2 3">
    <name type="scientific">Cotesia glomerata</name>
    <name type="common">Lepidopteran parasitic wasp</name>
    <name type="synonym">Apanteles glomeratus</name>
    <dbReference type="NCBI Taxonomy" id="32391"/>
    <lineage>
        <taxon>Eukaryota</taxon>
        <taxon>Metazoa</taxon>
        <taxon>Ecdysozoa</taxon>
        <taxon>Arthropoda</taxon>
        <taxon>Hexapoda</taxon>
        <taxon>Insecta</taxon>
        <taxon>Pterygota</taxon>
        <taxon>Neoptera</taxon>
        <taxon>Endopterygota</taxon>
        <taxon>Hymenoptera</taxon>
        <taxon>Apocrita</taxon>
        <taxon>Ichneumonoidea</taxon>
        <taxon>Braconidae</taxon>
        <taxon>Microgastrinae</taxon>
        <taxon>Cotesia</taxon>
    </lineage>
</organism>
<proteinExistence type="predicted"/>
<evidence type="ECO:0000313" key="2">
    <source>
        <dbReference type="EMBL" id="KAH0546343.1"/>
    </source>
</evidence>
<evidence type="ECO:0000313" key="3">
    <source>
        <dbReference type="Proteomes" id="UP000826195"/>
    </source>
</evidence>
<feature type="region of interest" description="Disordered" evidence="1">
    <location>
        <begin position="86"/>
        <end position="108"/>
    </location>
</feature>
<protein>
    <submittedName>
        <fullName evidence="2">Uncharacterized protein</fullName>
    </submittedName>
</protein>
<comment type="caution">
    <text evidence="2">The sequence shown here is derived from an EMBL/GenBank/DDBJ whole genome shotgun (WGS) entry which is preliminary data.</text>
</comment>
<dbReference type="Proteomes" id="UP000826195">
    <property type="component" value="Unassembled WGS sequence"/>
</dbReference>
<evidence type="ECO:0000256" key="1">
    <source>
        <dbReference type="SAM" id="MobiDB-lite"/>
    </source>
</evidence>
<keyword evidence="3" id="KW-1185">Reference proteome</keyword>
<feature type="compositionally biased region" description="Polar residues" evidence="1">
    <location>
        <begin position="93"/>
        <end position="107"/>
    </location>
</feature>
<gene>
    <name evidence="2" type="ORF">KQX54_008684</name>
</gene>
<dbReference type="AlphaFoldDB" id="A0AAV7HQF0"/>
<name>A0AAV7HQF0_COTGL</name>
<sequence length="127" mass="14134">MIRCLFDNIQNFFRIARGNSIVQSRRVRCQSRLSSNRQTSSGLDGKEVTSMCFKGTKFRHVVSQSSLLRPICGRCRCRCRSALSDSARKTGAGTKSTTTIHPTNSGASRLEVRSKHRVLGTSHCKDV</sequence>
<dbReference type="EMBL" id="JAHXZJ010002237">
    <property type="protein sequence ID" value="KAH0546343.1"/>
    <property type="molecule type" value="Genomic_DNA"/>
</dbReference>
<reference evidence="2 3" key="1">
    <citation type="journal article" date="2021" name="J. Hered.">
        <title>A chromosome-level genome assembly of the parasitoid wasp, Cotesia glomerata (Hymenoptera: Braconidae).</title>
        <authorList>
            <person name="Pinto B.J."/>
            <person name="Weis J.J."/>
            <person name="Gamble T."/>
            <person name="Ode P.J."/>
            <person name="Paul R."/>
            <person name="Zaspel J.M."/>
        </authorList>
    </citation>
    <scope>NUCLEOTIDE SEQUENCE [LARGE SCALE GENOMIC DNA]</scope>
    <source>
        <strain evidence="2">CgM1</strain>
    </source>
</reference>